<dbReference type="EMBL" id="CP012502">
    <property type="protein sequence ID" value="AOM82106.1"/>
    <property type="molecule type" value="Genomic_DNA"/>
</dbReference>
<dbReference type="InterPro" id="IPR005911">
    <property type="entry name" value="YhcC-like"/>
</dbReference>
<proteinExistence type="predicted"/>
<dbReference type="AlphaFoldDB" id="A0A1D7QSW2"/>
<dbReference type="Gene3D" id="3.80.30.20">
    <property type="entry name" value="tm_1862 like domain"/>
    <property type="match status" value="1"/>
</dbReference>
<dbReference type="GO" id="GO:0003824">
    <property type="term" value="F:catalytic activity"/>
    <property type="evidence" value="ECO:0007669"/>
    <property type="project" value="InterPro"/>
</dbReference>
<evidence type="ECO:0000256" key="2">
    <source>
        <dbReference type="ARBA" id="ARBA00022485"/>
    </source>
</evidence>
<gene>
    <name evidence="8" type="ORF">BBEV_0734</name>
</gene>
<dbReference type="InterPro" id="IPR032432">
    <property type="entry name" value="Radical_SAM_C"/>
</dbReference>
<evidence type="ECO:0000256" key="6">
    <source>
        <dbReference type="ARBA" id="ARBA00023014"/>
    </source>
</evidence>
<dbReference type="STRING" id="632773.BBEV_0734"/>
<keyword evidence="3" id="KW-0949">S-adenosyl-L-methionine</keyword>
<organism evidence="8 9">
    <name type="scientific">Salisediminibacterium beveridgei</name>
    <dbReference type="NCBI Taxonomy" id="632773"/>
    <lineage>
        <taxon>Bacteria</taxon>
        <taxon>Bacillati</taxon>
        <taxon>Bacillota</taxon>
        <taxon>Bacilli</taxon>
        <taxon>Bacillales</taxon>
        <taxon>Bacillaceae</taxon>
        <taxon>Salisediminibacterium</taxon>
    </lineage>
</organism>
<dbReference type="Proteomes" id="UP000094463">
    <property type="component" value="Chromosome"/>
</dbReference>
<dbReference type="RefSeq" id="WP_069364224.1">
    <property type="nucleotide sequence ID" value="NZ_CP012502.1"/>
</dbReference>
<dbReference type="NCBIfam" id="TIGR01212">
    <property type="entry name" value="TIGR01212 family radical SAM protein"/>
    <property type="match status" value="1"/>
</dbReference>
<dbReference type="InterPro" id="IPR039661">
    <property type="entry name" value="ELP3"/>
</dbReference>
<dbReference type="InterPro" id="IPR006638">
    <property type="entry name" value="Elp3/MiaA/NifB-like_rSAM"/>
</dbReference>
<evidence type="ECO:0000256" key="3">
    <source>
        <dbReference type="ARBA" id="ARBA00022691"/>
    </source>
</evidence>
<dbReference type="GO" id="GO:0046872">
    <property type="term" value="F:metal ion binding"/>
    <property type="evidence" value="ECO:0007669"/>
    <property type="project" value="UniProtKB-KW"/>
</dbReference>
<protein>
    <recommendedName>
        <fullName evidence="7">Radical SAM core domain-containing protein</fullName>
    </recommendedName>
</protein>
<comment type="cofactor">
    <cofactor evidence="1">
        <name>[4Fe-4S] cluster</name>
        <dbReference type="ChEBI" id="CHEBI:49883"/>
    </cofactor>
</comment>
<feature type="domain" description="Radical SAM core" evidence="7">
    <location>
        <begin position="24"/>
        <end position="265"/>
    </location>
</feature>
<dbReference type="PANTHER" id="PTHR11135">
    <property type="entry name" value="HISTONE ACETYLTRANSFERASE-RELATED"/>
    <property type="match status" value="1"/>
</dbReference>
<dbReference type="PANTHER" id="PTHR11135:SF1">
    <property type="entry name" value="PROTEIN YHCC"/>
    <property type="match status" value="1"/>
</dbReference>
<dbReference type="Pfam" id="PF16199">
    <property type="entry name" value="Radical_SAM_C"/>
    <property type="match status" value="1"/>
</dbReference>
<keyword evidence="9" id="KW-1185">Reference proteome</keyword>
<evidence type="ECO:0000256" key="1">
    <source>
        <dbReference type="ARBA" id="ARBA00001966"/>
    </source>
</evidence>
<dbReference type="OrthoDB" id="9801689at2"/>
<dbReference type="PATRIC" id="fig|632773.3.peg.770"/>
<dbReference type="InterPro" id="IPR023404">
    <property type="entry name" value="rSAM_horseshoe"/>
</dbReference>
<accession>A0A1D7QSW2</accession>
<dbReference type="InterPro" id="IPR058240">
    <property type="entry name" value="rSAM_sf"/>
</dbReference>
<evidence type="ECO:0000313" key="8">
    <source>
        <dbReference type="EMBL" id="AOM82106.1"/>
    </source>
</evidence>
<evidence type="ECO:0000256" key="4">
    <source>
        <dbReference type="ARBA" id="ARBA00022723"/>
    </source>
</evidence>
<name>A0A1D7QSW2_9BACI</name>
<sequence>MNNLIPSHFGDKRYYTWNQHLRETFGEKVIKVPIDGGFDCPNRDGTIASGGCTFCSKRGSGDFAGDRRDKVLDQFHEVKNRLQRKWNSAKYIAYFQAYTNTYAPVDELRAMFESVLHEEGVVGIAIGTRPDCLPEDVVDYLAELHQRTFLWVELGLQSAHDVTGERINRAHDFACYKEGVAKLRQHGIRVCSHIINGLPGETREMMIETAEAVADLDVQGIKIHLLHVLKQTAMAKELAQGEFRLLDQKEYTEIVLRQLERLPQDLVIHRLTGDGPRDLLIGPEWSLKKWDVLNGIDRALIEDHTWQGKYAHLQPIQGSGSHE</sequence>
<keyword evidence="6" id="KW-0411">Iron-sulfur</keyword>
<evidence type="ECO:0000259" key="7">
    <source>
        <dbReference type="PROSITE" id="PS51918"/>
    </source>
</evidence>
<dbReference type="SFLD" id="SFLDG01091">
    <property type="entry name" value="uncharacterized_CHP01210-like"/>
    <property type="match status" value="1"/>
</dbReference>
<dbReference type="PROSITE" id="PS51918">
    <property type="entry name" value="RADICAL_SAM"/>
    <property type="match status" value="1"/>
</dbReference>
<dbReference type="InterPro" id="IPR007197">
    <property type="entry name" value="rSAM"/>
</dbReference>
<evidence type="ECO:0000313" key="9">
    <source>
        <dbReference type="Proteomes" id="UP000094463"/>
    </source>
</evidence>
<dbReference type="Pfam" id="PF04055">
    <property type="entry name" value="Radical_SAM"/>
    <property type="match status" value="1"/>
</dbReference>
<dbReference type="SFLD" id="SFLDG01086">
    <property type="entry name" value="elongater_protein-like"/>
    <property type="match status" value="1"/>
</dbReference>
<dbReference type="GO" id="GO:0051539">
    <property type="term" value="F:4 iron, 4 sulfur cluster binding"/>
    <property type="evidence" value="ECO:0007669"/>
    <property type="project" value="UniProtKB-KW"/>
</dbReference>
<dbReference type="KEGG" id="bbev:BBEV_0734"/>
<reference evidence="8 9" key="1">
    <citation type="submission" date="2015-08" db="EMBL/GenBank/DDBJ databases">
        <title>The complete genome sequence of Bacillus beveridgei MLTeJB.</title>
        <authorList>
            <person name="Hanson T.E."/>
            <person name="Mesa C."/>
            <person name="Basesman S.M."/>
            <person name="Oremland R.S."/>
        </authorList>
    </citation>
    <scope>NUCLEOTIDE SEQUENCE [LARGE SCALE GENOMIC DNA]</scope>
    <source>
        <strain evidence="8 9">MLTeJB</strain>
    </source>
</reference>
<dbReference type="SMART" id="SM00729">
    <property type="entry name" value="Elp3"/>
    <property type="match status" value="1"/>
</dbReference>
<keyword evidence="2" id="KW-0004">4Fe-4S</keyword>
<keyword evidence="4" id="KW-0479">Metal-binding</keyword>
<dbReference type="SFLD" id="SFLDS00029">
    <property type="entry name" value="Radical_SAM"/>
    <property type="match status" value="1"/>
</dbReference>
<keyword evidence="5" id="KW-0408">Iron</keyword>
<dbReference type="SUPFAM" id="SSF102114">
    <property type="entry name" value="Radical SAM enzymes"/>
    <property type="match status" value="1"/>
</dbReference>
<evidence type="ECO:0000256" key="5">
    <source>
        <dbReference type="ARBA" id="ARBA00023004"/>
    </source>
</evidence>